<dbReference type="Gene3D" id="1.20.1260.10">
    <property type="match status" value="1"/>
</dbReference>
<dbReference type="GO" id="GO:0008199">
    <property type="term" value="F:ferric iron binding"/>
    <property type="evidence" value="ECO:0007669"/>
    <property type="project" value="InterPro"/>
</dbReference>
<dbReference type="Pfam" id="PF00210">
    <property type="entry name" value="Ferritin"/>
    <property type="match status" value="1"/>
</dbReference>
<dbReference type="GO" id="GO:0005737">
    <property type="term" value="C:cytoplasm"/>
    <property type="evidence" value="ECO:0007669"/>
    <property type="project" value="TreeGrafter"/>
</dbReference>
<dbReference type="PANTHER" id="PTHR11431:SF75">
    <property type="entry name" value="FERRITIN"/>
    <property type="match status" value="1"/>
</dbReference>
<evidence type="ECO:0000256" key="1">
    <source>
        <dbReference type="ARBA" id="ARBA00007513"/>
    </source>
</evidence>
<dbReference type="EMBL" id="JAAAPX010000033">
    <property type="protein sequence ID" value="KAF4239289.1"/>
    <property type="molecule type" value="Genomic_DNA"/>
</dbReference>
<reference evidence="4" key="1">
    <citation type="journal article" date="2020" name="bioRxiv">
        <title>Genomic and phenotypic heterogeneity of clinical isolates of the human pathogens Aspergillus fumigatus, Aspergillus lentulus and Aspergillus fumigatiaffinis.</title>
        <authorList>
            <person name="dos Santos R.A.C."/>
            <person name="Steenwyk J.L."/>
            <person name="Rivero-Menendez O."/>
            <person name="Mead M.E."/>
            <person name="Silva L.P."/>
            <person name="Bastos R.W."/>
            <person name="Alastruey-Izquierdo A."/>
            <person name="Goldman G.H."/>
            <person name="Rokas A."/>
        </authorList>
    </citation>
    <scope>NUCLEOTIDE SEQUENCE</scope>
    <source>
        <strain evidence="4">CNM-CM6805</strain>
    </source>
</reference>
<dbReference type="Proteomes" id="UP000653565">
    <property type="component" value="Unassembled WGS sequence"/>
</dbReference>
<dbReference type="GO" id="GO:0006879">
    <property type="term" value="P:intracellular iron ion homeostasis"/>
    <property type="evidence" value="ECO:0007669"/>
    <property type="project" value="InterPro"/>
</dbReference>
<dbReference type="GO" id="GO:0006826">
    <property type="term" value="P:iron ion transport"/>
    <property type="evidence" value="ECO:0007669"/>
    <property type="project" value="InterPro"/>
</dbReference>
<feature type="binding site" evidence="2">
    <location>
        <position position="68"/>
    </location>
    <ligand>
        <name>Fe cation</name>
        <dbReference type="ChEBI" id="CHEBI:24875"/>
        <label>1</label>
    </ligand>
</feature>
<accession>A0A8H4M2E5</accession>
<sequence>MSEQARAIISEVSGHDLDQWLRPSTFTNELEEVNPVSIERSWIAIIAFPFWKPKAYISQSIRGHIHEELTSWMFYRKLAADCSRANVALHGFAMSAKECLIDMEWLEKYLIIRGGRCKPTNIEAPKYEWPDSPVEPVGPCREAFNVQRKLFVDLEKLCTLAEKCQDTAIVNAIESRFLRKHAKHLKNMGDLLQQVTRVSKQPGLGLYHLDAELRHNNGCIPWMSMNDPDIIEEGIRAVSKKISGGLALQTHHEGTKLASKEAGHC</sequence>
<dbReference type="OrthoDB" id="186462at2759"/>
<dbReference type="InterPro" id="IPR001519">
    <property type="entry name" value="Ferritin"/>
</dbReference>
<comment type="caution">
    <text evidence="4">The sequence shown here is derived from an EMBL/GenBank/DDBJ whole genome shotgun (WGS) entry which is preliminary data.</text>
</comment>
<keyword evidence="5" id="KW-1185">Reference proteome</keyword>
<evidence type="ECO:0000313" key="5">
    <source>
        <dbReference type="Proteomes" id="UP000653565"/>
    </source>
</evidence>
<keyword evidence="2" id="KW-0479">Metal-binding</keyword>
<dbReference type="AlphaFoldDB" id="A0A8H4M2E5"/>
<evidence type="ECO:0000256" key="2">
    <source>
        <dbReference type="PIRSR" id="PIRSR601519-1"/>
    </source>
</evidence>
<dbReference type="GO" id="GO:0008198">
    <property type="term" value="F:ferrous iron binding"/>
    <property type="evidence" value="ECO:0007669"/>
    <property type="project" value="TreeGrafter"/>
</dbReference>
<evidence type="ECO:0000259" key="3">
    <source>
        <dbReference type="Pfam" id="PF00210"/>
    </source>
</evidence>
<dbReference type="PANTHER" id="PTHR11431">
    <property type="entry name" value="FERRITIN"/>
    <property type="match status" value="1"/>
</dbReference>
<dbReference type="InterPro" id="IPR009078">
    <property type="entry name" value="Ferritin-like_SF"/>
</dbReference>
<comment type="similarity">
    <text evidence="1">Belongs to the ferritin family.</text>
</comment>
<name>A0A8H4M2E5_9EURO</name>
<proteinExistence type="inferred from homology"/>
<dbReference type="InterPro" id="IPR008331">
    <property type="entry name" value="Ferritin_DPS_dom"/>
</dbReference>
<keyword evidence="2" id="KW-0408">Iron</keyword>
<feature type="domain" description="Ferritin/DPS" evidence="3">
    <location>
        <begin position="64"/>
        <end position="197"/>
    </location>
</feature>
<evidence type="ECO:0000313" key="4">
    <source>
        <dbReference type="EMBL" id="KAF4239289.1"/>
    </source>
</evidence>
<protein>
    <recommendedName>
        <fullName evidence="3">Ferritin/DPS domain-containing protein</fullName>
    </recommendedName>
</protein>
<reference evidence="4" key="2">
    <citation type="submission" date="2020-04" db="EMBL/GenBank/DDBJ databases">
        <authorList>
            <person name="Santos R.A.C."/>
            <person name="Steenwyk J.L."/>
            <person name="Rivero-Menendez O."/>
            <person name="Mead M.E."/>
            <person name="Silva L.P."/>
            <person name="Bastos R.W."/>
            <person name="Alastruey-Izquierdo A."/>
            <person name="Goldman G.H."/>
            <person name="Rokas A."/>
        </authorList>
    </citation>
    <scope>NUCLEOTIDE SEQUENCE</scope>
    <source>
        <strain evidence="4">CNM-CM6805</strain>
    </source>
</reference>
<dbReference type="SUPFAM" id="SSF47240">
    <property type="entry name" value="Ferritin-like"/>
    <property type="match status" value="1"/>
</dbReference>
<gene>
    <name evidence="4" type="ORF">CNMCM6805_005948</name>
</gene>
<organism evidence="4 5">
    <name type="scientific">Aspergillus fumigatiaffinis</name>
    <dbReference type="NCBI Taxonomy" id="340414"/>
    <lineage>
        <taxon>Eukaryota</taxon>
        <taxon>Fungi</taxon>
        <taxon>Dikarya</taxon>
        <taxon>Ascomycota</taxon>
        <taxon>Pezizomycotina</taxon>
        <taxon>Eurotiomycetes</taxon>
        <taxon>Eurotiomycetidae</taxon>
        <taxon>Eurotiales</taxon>
        <taxon>Aspergillaceae</taxon>
        <taxon>Aspergillus</taxon>
        <taxon>Aspergillus subgen. Fumigati</taxon>
    </lineage>
</organism>
<dbReference type="InterPro" id="IPR012347">
    <property type="entry name" value="Ferritin-like"/>
</dbReference>